<reference evidence="5 6" key="1">
    <citation type="journal article" date="2009" name="Stand. Genomic Sci.">
        <title>Complete genome sequence of Slackia heliotrinireducens type strain (RHS 1).</title>
        <authorList>
            <person name="Pukall R."/>
            <person name="Lapidus A."/>
            <person name="Nolan M."/>
            <person name="Copeland A."/>
            <person name="Glavina Del Rio T."/>
            <person name="Lucas S."/>
            <person name="Chen F."/>
            <person name="Tice H."/>
            <person name="Cheng J.F."/>
            <person name="Chertkov O."/>
            <person name="Bruce D."/>
            <person name="Goodwin L."/>
            <person name="Kuske C."/>
            <person name="Brettin T."/>
            <person name="Detter J.C."/>
            <person name="Han C."/>
            <person name="Pitluck S."/>
            <person name="Pati A."/>
            <person name="Mavrommatis K."/>
            <person name="Ivanova N."/>
            <person name="Ovchinnikova G."/>
            <person name="Chen A."/>
            <person name="Palaniappan K."/>
            <person name="Schneider S."/>
            <person name="Rohde M."/>
            <person name="Chain P."/>
            <person name="D'haeseleer P."/>
            <person name="Goker M."/>
            <person name="Bristow J."/>
            <person name="Eisen J.A."/>
            <person name="Markowitz V."/>
            <person name="Kyrpides N.C."/>
            <person name="Klenk H.P."/>
            <person name="Hugenholtz P."/>
        </authorList>
    </citation>
    <scope>NUCLEOTIDE SEQUENCE [LARGE SCALE GENOMIC DNA]</scope>
    <source>
        <strain evidence="6">ATCC 29202 / DSM 20476 / NCTC 11029 / RHS 1</strain>
    </source>
</reference>
<accession>C7N4X9</accession>
<dbReference type="PIRSF" id="PIRSF000090">
    <property type="entry name" value="Beta-ETF"/>
    <property type="match status" value="1"/>
</dbReference>
<comment type="subunit">
    <text evidence="1">Heterodimer of an alpha and a beta subunit.</text>
</comment>
<dbReference type="HOGENOM" id="CLU_060196_2_2_11"/>
<evidence type="ECO:0000259" key="4">
    <source>
        <dbReference type="SMART" id="SM00893"/>
    </source>
</evidence>
<evidence type="ECO:0000313" key="5">
    <source>
        <dbReference type="EMBL" id="ACV21964.1"/>
    </source>
</evidence>
<dbReference type="EMBL" id="CP001684">
    <property type="protein sequence ID" value="ACV21964.1"/>
    <property type="molecule type" value="Genomic_DNA"/>
</dbReference>
<dbReference type="KEGG" id="shi:Shel_09230"/>
<keyword evidence="6" id="KW-1185">Reference proteome</keyword>
<sequence>MKIAVAIKVVPDDQDIQVAADGSLDYSKAKNKVSEYDRNAIEAAAQLAAAAGDSKVYVVTVGGKGIDDSKTKKDILARGADELFMIADDAAADLDANATAAALADLVAKVGDVDVIVCGDGSADNYAQQVDVQLAAKLGLPSVNGATKITPAAGSLTVVRALEDAVETVEIPTPCVVAVAPDIAVPRIAGMKDILAAGKKPMDVSGAASAYTNTLEVVDCKAPEQAARACEIVDAGDEATAKIVAAIKAAL</sequence>
<dbReference type="InterPro" id="IPR014729">
    <property type="entry name" value="Rossmann-like_a/b/a_fold"/>
</dbReference>
<evidence type="ECO:0000313" key="6">
    <source>
        <dbReference type="Proteomes" id="UP000002026"/>
    </source>
</evidence>
<proteinExistence type="predicted"/>
<evidence type="ECO:0000256" key="2">
    <source>
        <dbReference type="ARBA" id="ARBA00025649"/>
    </source>
</evidence>
<dbReference type="RefSeq" id="WP_012798068.1">
    <property type="nucleotide sequence ID" value="NC_013165.1"/>
</dbReference>
<organism evidence="5 6">
    <name type="scientific">Slackia heliotrinireducens (strain ATCC 29202 / DSM 20476 / NCTC 11029 / RHS 1)</name>
    <name type="common">Peptococcus heliotrinreducens</name>
    <dbReference type="NCBI Taxonomy" id="471855"/>
    <lineage>
        <taxon>Bacteria</taxon>
        <taxon>Bacillati</taxon>
        <taxon>Actinomycetota</taxon>
        <taxon>Coriobacteriia</taxon>
        <taxon>Eggerthellales</taxon>
        <taxon>Eggerthellaceae</taxon>
        <taxon>Slackia</taxon>
    </lineage>
</organism>
<protein>
    <recommendedName>
        <fullName evidence="3">Electron transfer flavoprotein small subunit</fullName>
    </recommendedName>
</protein>
<feature type="domain" description="Electron transfer flavoprotein alpha/beta-subunit N-terminal" evidence="4">
    <location>
        <begin position="21"/>
        <end position="214"/>
    </location>
</feature>
<dbReference type="eggNOG" id="COG2086">
    <property type="taxonomic scope" value="Bacteria"/>
</dbReference>
<dbReference type="SUPFAM" id="SSF52402">
    <property type="entry name" value="Adenine nucleotide alpha hydrolases-like"/>
    <property type="match status" value="1"/>
</dbReference>
<comment type="function">
    <text evidence="2">The electron transfer flavoprotein serves as a specific electron acceptor for other dehydrogenases. It transfers the electrons to the main respiratory chain via ETF-ubiquinone oxidoreductase (ETF dehydrogenase).</text>
</comment>
<name>C7N4X9_SLAHD</name>
<dbReference type="AlphaFoldDB" id="C7N4X9"/>
<evidence type="ECO:0000256" key="1">
    <source>
        <dbReference type="ARBA" id="ARBA00011355"/>
    </source>
</evidence>
<dbReference type="InterPro" id="IPR012255">
    <property type="entry name" value="ETF_b"/>
</dbReference>
<dbReference type="SMART" id="SM00893">
    <property type="entry name" value="ETF"/>
    <property type="match status" value="1"/>
</dbReference>
<dbReference type="Proteomes" id="UP000002026">
    <property type="component" value="Chromosome"/>
</dbReference>
<dbReference type="STRING" id="471855.Shel_09230"/>
<dbReference type="Pfam" id="PF01012">
    <property type="entry name" value="ETF"/>
    <property type="match status" value="1"/>
</dbReference>
<dbReference type="PANTHER" id="PTHR21294">
    <property type="entry name" value="ELECTRON TRANSFER FLAVOPROTEIN BETA-SUBUNIT"/>
    <property type="match status" value="1"/>
</dbReference>
<gene>
    <name evidence="5" type="ordered locus">Shel_09230</name>
</gene>
<dbReference type="PANTHER" id="PTHR21294:SF17">
    <property type="entry name" value="PROTEIN FIXA"/>
    <property type="match status" value="1"/>
</dbReference>
<dbReference type="Gene3D" id="3.40.50.620">
    <property type="entry name" value="HUPs"/>
    <property type="match status" value="1"/>
</dbReference>
<dbReference type="InterPro" id="IPR014730">
    <property type="entry name" value="ETF_a/b_N"/>
</dbReference>
<evidence type="ECO:0000256" key="3">
    <source>
        <dbReference type="ARBA" id="ARBA00042002"/>
    </source>
</evidence>
<dbReference type="GO" id="GO:0009055">
    <property type="term" value="F:electron transfer activity"/>
    <property type="evidence" value="ECO:0007669"/>
    <property type="project" value="InterPro"/>
</dbReference>